<proteinExistence type="predicted"/>
<name>A0A0D2FDB2_9EURO</name>
<gene>
    <name evidence="4" type="ORF">Z517_00010</name>
</gene>
<dbReference type="PANTHER" id="PTHR32332:SF34">
    <property type="entry name" value="2-NITROPROPANE DIOXYGENASE FAMILY, PUTATIVE-RELATED"/>
    <property type="match status" value="1"/>
</dbReference>
<evidence type="ECO:0000313" key="5">
    <source>
        <dbReference type="Proteomes" id="UP000053029"/>
    </source>
</evidence>
<keyword evidence="1" id="KW-0285">Flavoprotein</keyword>
<sequence>MAHPLKSQLPWTSSPLIVNAPMGGFAGGNLASAVTKSGGLGMIGAIMSSDLEKELSIAADNLKATTAPGDMLSVGVGLLPFIVKAESVLPILAKYQPTLVWLFAAKDLKDYATWSTEIRGRCPNSRIWIQVGSVSAAVEIAQTAKPDALIMQGADAGGHGFERGASIVSVLPEAADVLAEKGLGHIPLLASGGIADARGAAAAFALGASGVVIGTRFLAAKETISPPGYRELVLAAKDGAQSTVRSKLFDNVKGPNIWPDAYDGRSLVTESYADHVQGIDIELIRKKHNEAVEGEDGGFGTTNRANVWAGAGVGLVNKVQNAADIVQEVRNGVGQILKGTAARL</sequence>
<evidence type="ECO:0000256" key="3">
    <source>
        <dbReference type="ARBA" id="ARBA00023002"/>
    </source>
</evidence>
<dbReference type="RefSeq" id="XP_013288430.1">
    <property type="nucleotide sequence ID" value="XM_013432976.1"/>
</dbReference>
<organism evidence="4 5">
    <name type="scientific">Fonsecaea pedrosoi CBS 271.37</name>
    <dbReference type="NCBI Taxonomy" id="1442368"/>
    <lineage>
        <taxon>Eukaryota</taxon>
        <taxon>Fungi</taxon>
        <taxon>Dikarya</taxon>
        <taxon>Ascomycota</taxon>
        <taxon>Pezizomycotina</taxon>
        <taxon>Eurotiomycetes</taxon>
        <taxon>Chaetothyriomycetidae</taxon>
        <taxon>Chaetothyriales</taxon>
        <taxon>Herpotrichiellaceae</taxon>
        <taxon>Fonsecaea</taxon>
    </lineage>
</organism>
<dbReference type="AlphaFoldDB" id="A0A0D2FDB2"/>
<dbReference type="InterPro" id="IPR013785">
    <property type="entry name" value="Aldolase_TIM"/>
</dbReference>
<evidence type="ECO:0000313" key="4">
    <source>
        <dbReference type="EMBL" id="KIW84622.1"/>
    </source>
</evidence>
<dbReference type="EMBL" id="KN846969">
    <property type="protein sequence ID" value="KIW84622.1"/>
    <property type="molecule type" value="Genomic_DNA"/>
</dbReference>
<dbReference type="OrthoDB" id="2349068at2759"/>
<dbReference type="Proteomes" id="UP000053029">
    <property type="component" value="Unassembled WGS sequence"/>
</dbReference>
<dbReference type="HOGENOM" id="CLU_038732_9_0_1"/>
<dbReference type="Gene3D" id="3.20.20.70">
    <property type="entry name" value="Aldolase class I"/>
    <property type="match status" value="1"/>
</dbReference>
<evidence type="ECO:0008006" key="6">
    <source>
        <dbReference type="Google" id="ProtNLM"/>
    </source>
</evidence>
<dbReference type="PANTHER" id="PTHR32332">
    <property type="entry name" value="2-NITROPROPANE DIOXYGENASE"/>
    <property type="match status" value="1"/>
</dbReference>
<accession>A0A0D2FDB2</accession>
<evidence type="ECO:0000256" key="2">
    <source>
        <dbReference type="ARBA" id="ARBA00022643"/>
    </source>
</evidence>
<dbReference type="InterPro" id="IPR004136">
    <property type="entry name" value="NMO"/>
</dbReference>
<dbReference type="GO" id="GO:0018580">
    <property type="term" value="F:nitronate monooxygenase activity"/>
    <property type="evidence" value="ECO:0007669"/>
    <property type="project" value="InterPro"/>
</dbReference>
<dbReference type="GeneID" id="25299500"/>
<dbReference type="VEuPathDB" id="FungiDB:Z517_00010"/>
<evidence type="ECO:0000256" key="1">
    <source>
        <dbReference type="ARBA" id="ARBA00022630"/>
    </source>
</evidence>
<keyword evidence="2" id="KW-0288">FMN</keyword>
<keyword evidence="3" id="KW-0560">Oxidoreductase</keyword>
<reference evidence="4 5" key="1">
    <citation type="submission" date="2015-01" db="EMBL/GenBank/DDBJ databases">
        <title>The Genome Sequence of Fonsecaea pedrosoi CBS 271.37.</title>
        <authorList>
            <consortium name="The Broad Institute Genomics Platform"/>
            <person name="Cuomo C."/>
            <person name="de Hoog S."/>
            <person name="Gorbushina A."/>
            <person name="Stielow B."/>
            <person name="Teixiera M."/>
            <person name="Abouelleil A."/>
            <person name="Chapman S.B."/>
            <person name="Priest M."/>
            <person name="Young S.K."/>
            <person name="Wortman J."/>
            <person name="Nusbaum C."/>
            <person name="Birren B."/>
        </authorList>
    </citation>
    <scope>NUCLEOTIDE SEQUENCE [LARGE SCALE GENOMIC DNA]</scope>
    <source>
        <strain evidence="4 5">CBS 271.37</strain>
    </source>
</reference>
<dbReference type="Pfam" id="PF03060">
    <property type="entry name" value="NMO"/>
    <property type="match status" value="1"/>
</dbReference>
<protein>
    <recommendedName>
        <fullName evidence="6">Nitronate monooxygenase domain-containing protein</fullName>
    </recommendedName>
</protein>
<dbReference type="SUPFAM" id="SSF51412">
    <property type="entry name" value="Inosine monophosphate dehydrogenase (IMPDH)"/>
    <property type="match status" value="1"/>
</dbReference>
<keyword evidence="5" id="KW-1185">Reference proteome</keyword>
<dbReference type="CDD" id="cd04730">
    <property type="entry name" value="NPD_like"/>
    <property type="match status" value="1"/>
</dbReference>
<dbReference type="STRING" id="1442368.A0A0D2FDB2"/>